<dbReference type="AlphaFoldDB" id="A0A2U9IW81"/>
<protein>
    <recommendedName>
        <fullName evidence="3">SRPBCC family protein</fullName>
    </recommendedName>
</protein>
<dbReference type="EMBL" id="CP029287">
    <property type="protein sequence ID" value="AWS00223.1"/>
    <property type="molecule type" value="Genomic_DNA"/>
</dbReference>
<reference evidence="1 2" key="1">
    <citation type="submission" date="2018-05" db="EMBL/GenBank/DDBJ databases">
        <title>Complete Genome Sequences of Extremely Thermoacidophilic, Metal-Mobilizing Type-Strain Members of the Archaeal Family Sulfolobaceae: Acidianus brierleyi DSM-1651T, Acidianus sulfidivorans DSM-18786T, Metallosphaera hakonensis DSM-7519T, and Metallosphaera prunae DSM-10039T.</title>
        <authorList>
            <person name="Counts J.A."/>
            <person name="Kelly R.M."/>
        </authorList>
    </citation>
    <scope>NUCLEOTIDE SEQUENCE [LARGE SCALE GENOMIC DNA]</scope>
    <source>
        <strain evidence="1 2">HO1-1</strain>
    </source>
</reference>
<reference evidence="2" key="3">
    <citation type="submission" date="2020-03" db="EMBL/GenBank/DDBJ databases">
        <title>Sequencing and Assembly of Multiple Reported Metal-Biooxidizing Members of the Extremely Thermoacidophilic Archaeal Family Sulfolobaceae.</title>
        <authorList>
            <person name="Counts J.A."/>
            <person name="Kelly R.M."/>
        </authorList>
    </citation>
    <scope>NUCLEOTIDE SEQUENCE [LARGE SCALE GENOMIC DNA]</scope>
    <source>
        <strain evidence="2">HO1-1</strain>
    </source>
</reference>
<accession>A0A2U9IW81</accession>
<evidence type="ECO:0000313" key="1">
    <source>
        <dbReference type="EMBL" id="AWS00223.1"/>
    </source>
</evidence>
<sequence length="137" mass="15810">MISFSVSKTFSPELREEIWEIVKDINSMPKYWKGIRELNVNQVSHNVFEGSVRFAFPSTSRVRIQVLDYAVLVSFLNGILSGENRIEVGQGELRSTWNVEMPFYMRPFEGRNKEHFMEGAEHALERIIAEAIGKLSN</sequence>
<dbReference type="RefSeq" id="WP_054836926.1">
    <property type="nucleotide sequence ID" value="NZ_BBBA01000014.1"/>
</dbReference>
<name>A0A2U9IW81_9CREN</name>
<dbReference type="Proteomes" id="UP000247586">
    <property type="component" value="Chromosome"/>
</dbReference>
<proteinExistence type="predicted"/>
<organism evidence="1 2">
    <name type="scientific">Metallosphaera hakonensis JCM 8857 = DSM 7519</name>
    <dbReference type="NCBI Taxonomy" id="1293036"/>
    <lineage>
        <taxon>Archaea</taxon>
        <taxon>Thermoproteota</taxon>
        <taxon>Thermoprotei</taxon>
        <taxon>Sulfolobales</taxon>
        <taxon>Sulfolobaceae</taxon>
        <taxon>Metallosphaera</taxon>
    </lineage>
</organism>
<reference evidence="2" key="2">
    <citation type="submission" date="2020-03" db="EMBL/GenBank/DDBJ databases">
        <title>Complete Genome Sequences of Extremely Thermoacidophilic, Metal-Mobilizing Type-Strain Members of the Archaeal Family Sulfolobaceae: Acidianus brierleyi DSM-1651T, Acidianus sulfidivorans DSM-18786T, Metallosphaera hakonensis DSM-7519T, and Metallosphaera prunae DSM-10039T.</title>
        <authorList>
            <person name="Counts J.A."/>
            <person name="Kelly R.M."/>
        </authorList>
    </citation>
    <scope>NUCLEOTIDE SEQUENCE [LARGE SCALE GENOMIC DNA]</scope>
    <source>
        <strain evidence="2">HO1-1</strain>
    </source>
</reference>
<evidence type="ECO:0000313" key="2">
    <source>
        <dbReference type="Proteomes" id="UP000247586"/>
    </source>
</evidence>
<dbReference type="KEGG" id="mhk:DFR87_11615"/>
<dbReference type="OrthoDB" id="7914at2157"/>
<gene>
    <name evidence="1" type="ORF">DFR87_11615</name>
</gene>
<evidence type="ECO:0008006" key="3">
    <source>
        <dbReference type="Google" id="ProtNLM"/>
    </source>
</evidence>
<dbReference type="STRING" id="1293036.GCA_001315825_02040"/>
<keyword evidence="2" id="KW-1185">Reference proteome</keyword>
<dbReference type="GeneID" id="36835999"/>